<gene>
    <name evidence="2" type="ORF">E3N88_36286</name>
</gene>
<sequence length="195" mass="22710">MGEKADRFDLARRRKEKSDCVDYLSVVNNRRAVVRQEQANEPGCRRTNQQGLKGQIDRGGVHKKSDKGRYLFAYLYEEEWLEKRMHLQRIHKSSRGALSNMSQSWYGKAQSSNNHIEELMFQKMLFSFSTKNDNNSVSELCFVKNTTNGKMCKHIKHKTLPMKAASKAKNTPNEMRWMQLKESVVPSGLTHKWLL</sequence>
<accession>A0A5N6M4B6</accession>
<dbReference type="Proteomes" id="UP000326396">
    <property type="component" value="Linkage Group LG7"/>
</dbReference>
<evidence type="ECO:0000313" key="3">
    <source>
        <dbReference type="Proteomes" id="UP000326396"/>
    </source>
</evidence>
<reference evidence="2 3" key="1">
    <citation type="submission" date="2019-05" db="EMBL/GenBank/DDBJ databases">
        <title>Mikania micrantha, genome provides insights into the molecular mechanism of rapid growth.</title>
        <authorList>
            <person name="Liu B."/>
        </authorList>
    </citation>
    <scope>NUCLEOTIDE SEQUENCE [LARGE SCALE GENOMIC DNA]</scope>
    <source>
        <strain evidence="2">NLD-2019</strain>
        <tissue evidence="2">Leaf</tissue>
    </source>
</reference>
<organism evidence="2 3">
    <name type="scientific">Mikania micrantha</name>
    <name type="common">bitter vine</name>
    <dbReference type="NCBI Taxonomy" id="192012"/>
    <lineage>
        <taxon>Eukaryota</taxon>
        <taxon>Viridiplantae</taxon>
        <taxon>Streptophyta</taxon>
        <taxon>Embryophyta</taxon>
        <taxon>Tracheophyta</taxon>
        <taxon>Spermatophyta</taxon>
        <taxon>Magnoliopsida</taxon>
        <taxon>eudicotyledons</taxon>
        <taxon>Gunneridae</taxon>
        <taxon>Pentapetalae</taxon>
        <taxon>asterids</taxon>
        <taxon>campanulids</taxon>
        <taxon>Asterales</taxon>
        <taxon>Asteraceae</taxon>
        <taxon>Asteroideae</taxon>
        <taxon>Heliantheae alliance</taxon>
        <taxon>Eupatorieae</taxon>
        <taxon>Mikania</taxon>
    </lineage>
</organism>
<dbReference type="EMBL" id="SZYD01000017">
    <property type="protein sequence ID" value="KAD3068406.1"/>
    <property type="molecule type" value="Genomic_DNA"/>
</dbReference>
<keyword evidence="3" id="KW-1185">Reference proteome</keyword>
<dbReference type="AlphaFoldDB" id="A0A5N6M4B6"/>
<evidence type="ECO:0000313" key="2">
    <source>
        <dbReference type="EMBL" id="KAD3068406.1"/>
    </source>
</evidence>
<feature type="region of interest" description="Disordered" evidence="1">
    <location>
        <begin position="38"/>
        <end position="60"/>
    </location>
</feature>
<proteinExistence type="predicted"/>
<name>A0A5N6M4B6_9ASTR</name>
<comment type="caution">
    <text evidence="2">The sequence shown here is derived from an EMBL/GenBank/DDBJ whole genome shotgun (WGS) entry which is preliminary data.</text>
</comment>
<protein>
    <submittedName>
        <fullName evidence="2">Uncharacterized protein</fullName>
    </submittedName>
</protein>
<evidence type="ECO:0000256" key="1">
    <source>
        <dbReference type="SAM" id="MobiDB-lite"/>
    </source>
</evidence>